<gene>
    <name evidence="1" type="ORF">OGAPHI_004815</name>
</gene>
<sequence length="156" mass="17040">MGNTVVRDTNRLDNASINGLLNGLVGLQSHLLTWGWCMDKKQVDIFKSLDSVETLRNCLFSFFVAHLVGPELGDVVNILSPVVGRVLANPLLDSLGATPLVAVQNCSIDTPISSLQGFLDNLGGVCQFPSSQSHKWNRKPIVQFHNLSEHDSNCKN</sequence>
<protein>
    <submittedName>
        <fullName evidence="1">Uncharacterized protein</fullName>
    </submittedName>
</protein>
<dbReference type="EMBL" id="JAEUBE010000352">
    <property type="protein sequence ID" value="KAH3664101.1"/>
    <property type="molecule type" value="Genomic_DNA"/>
</dbReference>
<reference evidence="1" key="2">
    <citation type="submission" date="2021-01" db="EMBL/GenBank/DDBJ databases">
        <authorList>
            <person name="Schikora-Tamarit M.A."/>
        </authorList>
    </citation>
    <scope>NUCLEOTIDE SEQUENCE</scope>
    <source>
        <strain evidence="1">CBS6075</strain>
    </source>
</reference>
<proteinExistence type="predicted"/>
<evidence type="ECO:0000313" key="2">
    <source>
        <dbReference type="Proteomes" id="UP000769157"/>
    </source>
</evidence>
<dbReference type="AlphaFoldDB" id="A0A9P8T3R8"/>
<keyword evidence="2" id="KW-1185">Reference proteome</keyword>
<name>A0A9P8T3R8_9ASCO</name>
<accession>A0A9P8T3R8</accession>
<dbReference type="RefSeq" id="XP_046060381.1">
    <property type="nucleotide sequence ID" value="XM_046205934.1"/>
</dbReference>
<comment type="caution">
    <text evidence="1">The sequence shown here is derived from an EMBL/GenBank/DDBJ whole genome shotgun (WGS) entry which is preliminary data.</text>
</comment>
<dbReference type="Proteomes" id="UP000769157">
    <property type="component" value="Unassembled WGS sequence"/>
</dbReference>
<reference evidence="1" key="1">
    <citation type="journal article" date="2021" name="Open Biol.">
        <title>Shared evolutionary footprints suggest mitochondrial oxidative damage underlies multiple complex I losses in fungi.</title>
        <authorList>
            <person name="Schikora-Tamarit M.A."/>
            <person name="Marcet-Houben M."/>
            <person name="Nosek J."/>
            <person name="Gabaldon T."/>
        </authorList>
    </citation>
    <scope>NUCLEOTIDE SEQUENCE</scope>
    <source>
        <strain evidence="1">CBS6075</strain>
    </source>
</reference>
<dbReference type="GeneID" id="70236780"/>
<organism evidence="1 2">
    <name type="scientific">Ogataea philodendri</name>
    <dbReference type="NCBI Taxonomy" id="1378263"/>
    <lineage>
        <taxon>Eukaryota</taxon>
        <taxon>Fungi</taxon>
        <taxon>Dikarya</taxon>
        <taxon>Ascomycota</taxon>
        <taxon>Saccharomycotina</taxon>
        <taxon>Pichiomycetes</taxon>
        <taxon>Pichiales</taxon>
        <taxon>Pichiaceae</taxon>
        <taxon>Ogataea</taxon>
    </lineage>
</organism>
<evidence type="ECO:0000313" key="1">
    <source>
        <dbReference type="EMBL" id="KAH3664101.1"/>
    </source>
</evidence>